<dbReference type="Proteomes" id="UP000229641">
    <property type="component" value="Unassembled WGS sequence"/>
</dbReference>
<dbReference type="AlphaFoldDB" id="A0A2H0LXV0"/>
<protein>
    <submittedName>
        <fullName evidence="2">Ferredoxin</fullName>
    </submittedName>
</protein>
<comment type="caution">
    <text evidence="2">The sequence shown here is derived from an EMBL/GenBank/DDBJ whole genome shotgun (WGS) entry which is preliminary data.</text>
</comment>
<reference evidence="2 3" key="1">
    <citation type="submission" date="2017-09" db="EMBL/GenBank/DDBJ databases">
        <title>Depth-based differentiation of microbial function through sediment-hosted aquifers and enrichment of novel symbionts in the deep terrestrial subsurface.</title>
        <authorList>
            <person name="Probst A.J."/>
            <person name="Ladd B."/>
            <person name="Jarett J.K."/>
            <person name="Geller-Mcgrath D.E."/>
            <person name="Sieber C.M."/>
            <person name="Emerson J.B."/>
            <person name="Anantharaman K."/>
            <person name="Thomas B.C."/>
            <person name="Malmstrom R."/>
            <person name="Stieglmeier M."/>
            <person name="Klingl A."/>
            <person name="Woyke T."/>
            <person name="Ryan C.M."/>
            <person name="Banfield J.F."/>
        </authorList>
    </citation>
    <scope>NUCLEOTIDE SEQUENCE [LARGE SCALE GENOMIC DNA]</scope>
    <source>
        <strain evidence="2">CG11_big_fil_rev_8_21_14_0_20_42_13</strain>
    </source>
</reference>
<name>A0A2H0LXV0_9BACT</name>
<accession>A0A2H0LXV0</accession>
<evidence type="ECO:0000313" key="2">
    <source>
        <dbReference type="EMBL" id="PIQ89250.1"/>
    </source>
</evidence>
<dbReference type="Pfam" id="PF09383">
    <property type="entry name" value="NIL"/>
    <property type="match status" value="1"/>
</dbReference>
<sequence>MAKKVVKLTFTGEAIKKPLTFRMAKKFDVMPNIRRAKVTDQIGEIVLELDGKEENLEKGIKFLVKSGVIVEPIVGDIVE</sequence>
<dbReference type="InterPro" id="IPR045865">
    <property type="entry name" value="ACT-like_dom_sf"/>
</dbReference>
<gene>
    <name evidence="2" type="ORF">COV72_04020</name>
</gene>
<dbReference type="Gene3D" id="3.30.70.260">
    <property type="match status" value="1"/>
</dbReference>
<evidence type="ECO:0000259" key="1">
    <source>
        <dbReference type="SMART" id="SM00930"/>
    </source>
</evidence>
<evidence type="ECO:0000313" key="3">
    <source>
        <dbReference type="Proteomes" id="UP000229641"/>
    </source>
</evidence>
<organism evidence="2 3">
    <name type="scientific">Candidatus Ghiorseimicrobium undicola</name>
    <dbReference type="NCBI Taxonomy" id="1974746"/>
    <lineage>
        <taxon>Bacteria</taxon>
        <taxon>Pseudomonadati</taxon>
        <taxon>Candidatus Omnitrophota</taxon>
        <taxon>Candidatus Ghiorseimicrobium</taxon>
    </lineage>
</organism>
<dbReference type="InterPro" id="IPR018449">
    <property type="entry name" value="NIL_domain"/>
</dbReference>
<feature type="domain" description="NIL" evidence="1">
    <location>
        <begin position="2"/>
        <end position="73"/>
    </location>
</feature>
<dbReference type="SMART" id="SM00930">
    <property type="entry name" value="NIL"/>
    <property type="match status" value="1"/>
</dbReference>
<dbReference type="EMBL" id="PCWA01000061">
    <property type="protein sequence ID" value="PIQ89250.1"/>
    <property type="molecule type" value="Genomic_DNA"/>
</dbReference>
<dbReference type="SUPFAM" id="SSF55021">
    <property type="entry name" value="ACT-like"/>
    <property type="match status" value="1"/>
</dbReference>
<proteinExistence type="predicted"/>